<keyword evidence="3" id="KW-1185">Reference proteome</keyword>
<dbReference type="EMBL" id="JAIWYP010000003">
    <property type="protein sequence ID" value="KAH3856843.1"/>
    <property type="molecule type" value="Genomic_DNA"/>
</dbReference>
<gene>
    <name evidence="2" type="ORF">DPMN_099438</name>
</gene>
<sequence length="59" mass="6105">MQCSTAAVPSCFPTLPPHIGVASSSGEEGSPSGLTLLPAPRVRTGTPQIRPWRCPSADM</sequence>
<accession>A0A9D4R787</accession>
<dbReference type="AlphaFoldDB" id="A0A9D4R787"/>
<dbReference type="Proteomes" id="UP000828390">
    <property type="component" value="Unassembled WGS sequence"/>
</dbReference>
<feature type="compositionally biased region" description="Low complexity" evidence="1">
    <location>
        <begin position="23"/>
        <end position="33"/>
    </location>
</feature>
<reference evidence="2" key="2">
    <citation type="submission" date="2020-11" db="EMBL/GenBank/DDBJ databases">
        <authorList>
            <person name="McCartney M.A."/>
            <person name="Auch B."/>
            <person name="Kono T."/>
            <person name="Mallez S."/>
            <person name="Becker A."/>
            <person name="Gohl D.M."/>
            <person name="Silverstein K.A.T."/>
            <person name="Koren S."/>
            <person name="Bechman K.B."/>
            <person name="Herman A."/>
            <person name="Abrahante J.E."/>
            <person name="Garbe J."/>
        </authorList>
    </citation>
    <scope>NUCLEOTIDE SEQUENCE</scope>
    <source>
        <strain evidence="2">Duluth1</strain>
        <tissue evidence="2">Whole animal</tissue>
    </source>
</reference>
<feature type="region of interest" description="Disordered" evidence="1">
    <location>
        <begin position="18"/>
        <end position="59"/>
    </location>
</feature>
<protein>
    <submittedName>
        <fullName evidence="2">Uncharacterized protein</fullName>
    </submittedName>
</protein>
<comment type="caution">
    <text evidence="2">The sequence shown here is derived from an EMBL/GenBank/DDBJ whole genome shotgun (WGS) entry which is preliminary data.</text>
</comment>
<evidence type="ECO:0000313" key="2">
    <source>
        <dbReference type="EMBL" id="KAH3856843.1"/>
    </source>
</evidence>
<evidence type="ECO:0000313" key="3">
    <source>
        <dbReference type="Proteomes" id="UP000828390"/>
    </source>
</evidence>
<proteinExistence type="predicted"/>
<evidence type="ECO:0000256" key="1">
    <source>
        <dbReference type="SAM" id="MobiDB-lite"/>
    </source>
</evidence>
<reference evidence="2" key="1">
    <citation type="journal article" date="2019" name="bioRxiv">
        <title>The Genome of the Zebra Mussel, Dreissena polymorpha: A Resource for Invasive Species Research.</title>
        <authorList>
            <person name="McCartney M.A."/>
            <person name="Auch B."/>
            <person name="Kono T."/>
            <person name="Mallez S."/>
            <person name="Zhang Y."/>
            <person name="Obille A."/>
            <person name="Becker A."/>
            <person name="Abrahante J.E."/>
            <person name="Garbe J."/>
            <person name="Badalamenti J.P."/>
            <person name="Herman A."/>
            <person name="Mangelson H."/>
            <person name="Liachko I."/>
            <person name="Sullivan S."/>
            <person name="Sone E.D."/>
            <person name="Koren S."/>
            <person name="Silverstein K.A.T."/>
            <person name="Beckman K.B."/>
            <person name="Gohl D.M."/>
        </authorList>
    </citation>
    <scope>NUCLEOTIDE SEQUENCE</scope>
    <source>
        <strain evidence="2">Duluth1</strain>
        <tissue evidence="2">Whole animal</tissue>
    </source>
</reference>
<name>A0A9D4R787_DREPO</name>
<organism evidence="2 3">
    <name type="scientific">Dreissena polymorpha</name>
    <name type="common">Zebra mussel</name>
    <name type="synonym">Mytilus polymorpha</name>
    <dbReference type="NCBI Taxonomy" id="45954"/>
    <lineage>
        <taxon>Eukaryota</taxon>
        <taxon>Metazoa</taxon>
        <taxon>Spiralia</taxon>
        <taxon>Lophotrochozoa</taxon>
        <taxon>Mollusca</taxon>
        <taxon>Bivalvia</taxon>
        <taxon>Autobranchia</taxon>
        <taxon>Heteroconchia</taxon>
        <taxon>Euheterodonta</taxon>
        <taxon>Imparidentia</taxon>
        <taxon>Neoheterodontei</taxon>
        <taxon>Myida</taxon>
        <taxon>Dreissenoidea</taxon>
        <taxon>Dreissenidae</taxon>
        <taxon>Dreissena</taxon>
    </lineage>
</organism>